<organism evidence="1 2">
    <name type="scientific">Folsomia candida</name>
    <name type="common">Springtail</name>
    <dbReference type="NCBI Taxonomy" id="158441"/>
    <lineage>
        <taxon>Eukaryota</taxon>
        <taxon>Metazoa</taxon>
        <taxon>Ecdysozoa</taxon>
        <taxon>Arthropoda</taxon>
        <taxon>Hexapoda</taxon>
        <taxon>Collembola</taxon>
        <taxon>Entomobryomorpha</taxon>
        <taxon>Isotomoidea</taxon>
        <taxon>Isotomidae</taxon>
        <taxon>Proisotominae</taxon>
        <taxon>Folsomia</taxon>
    </lineage>
</organism>
<evidence type="ECO:0000313" key="2">
    <source>
        <dbReference type="Proteomes" id="UP000198287"/>
    </source>
</evidence>
<reference evidence="1 2" key="1">
    <citation type="submission" date="2015-12" db="EMBL/GenBank/DDBJ databases">
        <title>The genome of Folsomia candida.</title>
        <authorList>
            <person name="Faddeeva A."/>
            <person name="Derks M.F."/>
            <person name="Anvar Y."/>
            <person name="Smit S."/>
            <person name="Van Straalen N."/>
            <person name="Roelofs D."/>
        </authorList>
    </citation>
    <scope>NUCLEOTIDE SEQUENCE [LARGE SCALE GENOMIC DNA]</scope>
    <source>
        <strain evidence="1 2">VU population</strain>
        <tissue evidence="1">Whole body</tissue>
    </source>
</reference>
<name>A0A226D0S6_FOLCA</name>
<dbReference type="EMBL" id="LNIX01000043">
    <property type="protein sequence ID" value="OXA38783.1"/>
    <property type="molecule type" value="Genomic_DNA"/>
</dbReference>
<proteinExistence type="predicted"/>
<keyword evidence="2" id="KW-1185">Reference proteome</keyword>
<comment type="caution">
    <text evidence="1">The sequence shown here is derived from an EMBL/GenBank/DDBJ whole genome shotgun (WGS) entry which is preliminary data.</text>
</comment>
<evidence type="ECO:0000313" key="1">
    <source>
        <dbReference type="EMBL" id="OXA38783.1"/>
    </source>
</evidence>
<sequence length="168" mass="18790">MGLHLTHLHLKFFMYSPQQHPEIISHPSVLTHQGAFDTCSRHNQALFTLPSSAQYTEEAHGSPVITPTTAPSSNLPQTFKTRPGILSYSASRRHSTRPIRYRPRHRLLHTSGLAQQFFNPPKTTPPPLQFTTDISFLYTEDLLIHALPNLPLLAAQLPATISQSLPSI</sequence>
<dbReference type="Proteomes" id="UP000198287">
    <property type="component" value="Unassembled WGS sequence"/>
</dbReference>
<dbReference type="AlphaFoldDB" id="A0A226D0S6"/>
<protein>
    <submittedName>
        <fullName evidence="1">Uncharacterized protein</fullName>
    </submittedName>
</protein>
<accession>A0A226D0S6</accession>
<gene>
    <name evidence="1" type="ORF">Fcan01_26427</name>
</gene>